<dbReference type="Pfam" id="PF00213">
    <property type="entry name" value="OSCP"/>
    <property type="match status" value="1"/>
</dbReference>
<dbReference type="InterPro" id="IPR020781">
    <property type="entry name" value="ATPase_OSCP/d_CS"/>
</dbReference>
<dbReference type="HAMAP" id="MF_01416">
    <property type="entry name" value="ATP_synth_delta_bact"/>
    <property type="match status" value="1"/>
</dbReference>
<dbReference type="RefSeq" id="WP_305004675.1">
    <property type="nucleotide sequence ID" value="NZ_JAUQSY010000001.1"/>
</dbReference>
<dbReference type="NCBIfam" id="TIGR01145">
    <property type="entry name" value="ATP_synt_delta"/>
    <property type="match status" value="1"/>
</dbReference>
<name>A0ABT9B519_9BACT</name>
<dbReference type="Proteomes" id="UP001176429">
    <property type="component" value="Unassembled WGS sequence"/>
</dbReference>
<evidence type="ECO:0000256" key="4">
    <source>
        <dbReference type="ARBA" id="ARBA00023065"/>
    </source>
</evidence>
<keyword evidence="9" id="KW-1185">Reference proteome</keyword>
<dbReference type="Gene3D" id="1.10.520.20">
    <property type="entry name" value="N-terminal domain of the delta subunit of the F1F0-ATP synthase"/>
    <property type="match status" value="1"/>
</dbReference>
<keyword evidence="4 7" id="KW-0406">Ion transport</keyword>
<keyword evidence="5 7" id="KW-0472">Membrane</keyword>
<accession>A0ABT9B519</accession>
<evidence type="ECO:0000256" key="5">
    <source>
        <dbReference type="ARBA" id="ARBA00023136"/>
    </source>
</evidence>
<comment type="subcellular location">
    <subcellularLocation>
        <location evidence="7">Cell membrane</location>
        <topology evidence="7">Peripheral membrane protein</topology>
    </subcellularLocation>
    <subcellularLocation>
        <location evidence="1">Membrane</location>
    </subcellularLocation>
</comment>
<dbReference type="InterPro" id="IPR000711">
    <property type="entry name" value="ATPase_OSCP/dsu"/>
</dbReference>
<keyword evidence="3 7" id="KW-0375">Hydrogen ion transport</keyword>
<protein>
    <recommendedName>
        <fullName evidence="7">ATP synthase subunit delta</fullName>
    </recommendedName>
    <alternativeName>
        <fullName evidence="7">ATP synthase F(1) sector subunit delta</fullName>
    </alternativeName>
    <alternativeName>
        <fullName evidence="7">F-type ATPase subunit delta</fullName>
        <shortName evidence="7">F-ATPase subunit delta</shortName>
    </alternativeName>
</protein>
<dbReference type="InterPro" id="IPR026015">
    <property type="entry name" value="ATP_synth_OSCP/delta_N_sf"/>
</dbReference>
<keyword evidence="7" id="KW-1003">Cell membrane</keyword>
<dbReference type="PANTHER" id="PTHR11910">
    <property type="entry name" value="ATP SYNTHASE DELTA CHAIN"/>
    <property type="match status" value="1"/>
</dbReference>
<comment type="caution">
    <text evidence="8">The sequence shown here is derived from an EMBL/GenBank/DDBJ whole genome shotgun (WGS) entry which is preliminary data.</text>
</comment>
<evidence type="ECO:0000313" key="9">
    <source>
        <dbReference type="Proteomes" id="UP001176429"/>
    </source>
</evidence>
<dbReference type="EMBL" id="JAUQSY010000001">
    <property type="protein sequence ID" value="MDO7873360.1"/>
    <property type="molecule type" value="Genomic_DNA"/>
</dbReference>
<dbReference type="PRINTS" id="PR00125">
    <property type="entry name" value="ATPASEDELTA"/>
</dbReference>
<organism evidence="8 9">
    <name type="scientific">Hymenobacter aranciens</name>
    <dbReference type="NCBI Taxonomy" id="3063996"/>
    <lineage>
        <taxon>Bacteria</taxon>
        <taxon>Pseudomonadati</taxon>
        <taxon>Bacteroidota</taxon>
        <taxon>Cytophagia</taxon>
        <taxon>Cytophagales</taxon>
        <taxon>Hymenobacteraceae</taxon>
        <taxon>Hymenobacter</taxon>
    </lineage>
</organism>
<dbReference type="PROSITE" id="PS00389">
    <property type="entry name" value="ATPASE_DELTA"/>
    <property type="match status" value="1"/>
</dbReference>
<comment type="function">
    <text evidence="7">This protein is part of the stalk that links CF(0) to CF(1). It either transmits conformational changes from CF(0) to CF(1) or is implicated in proton conduction.</text>
</comment>
<dbReference type="SUPFAM" id="SSF47928">
    <property type="entry name" value="N-terminal domain of the delta subunit of the F1F0-ATP synthase"/>
    <property type="match status" value="1"/>
</dbReference>
<gene>
    <name evidence="7 8" type="primary">atpH</name>
    <name evidence="8" type="ORF">Q5H93_01360</name>
</gene>
<keyword evidence="2 7" id="KW-0813">Transport</keyword>
<proteinExistence type="inferred from homology"/>
<evidence type="ECO:0000256" key="2">
    <source>
        <dbReference type="ARBA" id="ARBA00022448"/>
    </source>
</evidence>
<comment type="similarity">
    <text evidence="7">Belongs to the ATPase delta chain family.</text>
</comment>
<evidence type="ECO:0000256" key="6">
    <source>
        <dbReference type="ARBA" id="ARBA00023310"/>
    </source>
</evidence>
<evidence type="ECO:0000256" key="7">
    <source>
        <dbReference type="HAMAP-Rule" id="MF_01416"/>
    </source>
</evidence>
<keyword evidence="6 7" id="KW-0066">ATP synthesis</keyword>
<comment type="function">
    <text evidence="7">F(1)F(0) ATP synthase produces ATP from ADP in the presence of a proton or sodium gradient. F-type ATPases consist of two structural domains, F(1) containing the extramembraneous catalytic core and F(0) containing the membrane proton channel, linked together by a central stalk and a peripheral stalk. During catalysis, ATP synthesis in the catalytic domain of F(1) is coupled via a rotary mechanism of the central stalk subunits to proton translocation.</text>
</comment>
<evidence type="ECO:0000313" key="8">
    <source>
        <dbReference type="EMBL" id="MDO7873360.1"/>
    </source>
</evidence>
<sequence length="187" mass="21006">MADQRVAARYAKSLLDLGREQGVLAEVKQDMDLLATTVAGSRDLRLLLRNPIVKHDKKQAILEAVFKGKVSDMTLRFFLIMTQKNRESVLEHVAPEFLIQYNLLQGIQKAEVTSAAPLTPELRARMEALVKERSGLEHVTLTEKVDPDLIGGFVLRVGDQQIDDSVRTGLRKLRTSLQDKTFQNQLG</sequence>
<evidence type="ECO:0000256" key="1">
    <source>
        <dbReference type="ARBA" id="ARBA00004370"/>
    </source>
</evidence>
<reference evidence="8" key="1">
    <citation type="submission" date="2023-07" db="EMBL/GenBank/DDBJ databases">
        <authorList>
            <person name="Kim M.K."/>
        </authorList>
    </citation>
    <scope>NUCLEOTIDE SEQUENCE</scope>
    <source>
        <strain evidence="8">ASUV-10-1</strain>
    </source>
</reference>
<keyword evidence="7" id="KW-0139">CF(1)</keyword>
<evidence type="ECO:0000256" key="3">
    <source>
        <dbReference type="ARBA" id="ARBA00022781"/>
    </source>
</evidence>